<keyword evidence="6" id="KW-0862">Zinc</keyword>
<keyword evidence="4" id="KW-0479">Metal-binding</keyword>
<dbReference type="EMBL" id="CP061799">
    <property type="protein sequence ID" value="QTA81488.1"/>
    <property type="molecule type" value="Genomic_DNA"/>
</dbReference>
<keyword evidence="9" id="KW-0170">Cobalt</keyword>
<dbReference type="EC" id="4.2.3.4" evidence="10"/>
<dbReference type="InterPro" id="IPR030960">
    <property type="entry name" value="DHQS/DOIS_N"/>
</dbReference>
<dbReference type="GO" id="GO:0046872">
    <property type="term" value="F:metal ion binding"/>
    <property type="evidence" value="ECO:0007669"/>
    <property type="project" value="UniProtKB-KW"/>
</dbReference>
<evidence type="ECO:0000256" key="10">
    <source>
        <dbReference type="NCBIfam" id="TIGR01357"/>
    </source>
</evidence>
<dbReference type="GO" id="GO:0009073">
    <property type="term" value="P:aromatic amino acid family biosynthetic process"/>
    <property type="evidence" value="ECO:0007669"/>
    <property type="project" value="InterPro"/>
</dbReference>
<dbReference type="GO" id="GO:0005737">
    <property type="term" value="C:cytoplasm"/>
    <property type="evidence" value="ECO:0007669"/>
    <property type="project" value="InterPro"/>
</dbReference>
<reference evidence="13" key="1">
    <citation type="journal article" date="2021" name="Microb. Physiol.">
        <title>Proteogenomic Insights into the Physiology of Marine, Sulfate-Reducing, Filamentous Desulfonema limicola and Desulfonema magnum.</title>
        <authorList>
            <person name="Schnaars V."/>
            <person name="Wohlbrand L."/>
            <person name="Scheve S."/>
            <person name="Hinrichs C."/>
            <person name="Reinhardt R."/>
            <person name="Rabus R."/>
        </authorList>
    </citation>
    <scope>NUCLEOTIDE SEQUENCE</scope>
    <source>
        <strain evidence="13">5ac10</strain>
    </source>
</reference>
<dbReference type="Gene3D" id="1.20.1090.10">
    <property type="entry name" value="Dehydroquinate synthase-like - alpha domain"/>
    <property type="match status" value="1"/>
</dbReference>
<dbReference type="PANTHER" id="PTHR43622:SF1">
    <property type="entry name" value="3-DEHYDROQUINATE SYNTHASE"/>
    <property type="match status" value="1"/>
</dbReference>
<accession>A0A975B9X7</accession>
<evidence type="ECO:0000256" key="5">
    <source>
        <dbReference type="ARBA" id="ARBA00022741"/>
    </source>
</evidence>
<gene>
    <name evidence="13" type="primary">aroB2</name>
    <name evidence="13" type="ORF">dnl_38250</name>
</gene>
<evidence type="ECO:0000256" key="2">
    <source>
        <dbReference type="ARBA" id="ARBA00001941"/>
    </source>
</evidence>
<dbReference type="KEGG" id="dli:dnl_38250"/>
<feature type="domain" description="3-dehydroquinate synthase N-terminal" evidence="11">
    <location>
        <begin position="54"/>
        <end position="166"/>
    </location>
</feature>
<evidence type="ECO:0000259" key="12">
    <source>
        <dbReference type="Pfam" id="PF24621"/>
    </source>
</evidence>
<dbReference type="GO" id="GO:0000166">
    <property type="term" value="F:nucleotide binding"/>
    <property type="evidence" value="ECO:0007669"/>
    <property type="project" value="UniProtKB-KW"/>
</dbReference>
<keyword evidence="5" id="KW-0547">Nucleotide-binding</keyword>
<keyword evidence="8" id="KW-0456">Lyase</keyword>
<dbReference type="InterPro" id="IPR050071">
    <property type="entry name" value="Dehydroquinate_synthase"/>
</dbReference>
<dbReference type="Pfam" id="PF24621">
    <property type="entry name" value="DHQS_C"/>
    <property type="match status" value="1"/>
</dbReference>
<evidence type="ECO:0000256" key="1">
    <source>
        <dbReference type="ARBA" id="ARBA00001911"/>
    </source>
</evidence>
<protein>
    <recommendedName>
        <fullName evidence="10">3-dehydroquinate synthase</fullName>
        <ecNumber evidence="10">4.2.3.4</ecNumber>
    </recommendedName>
</protein>
<evidence type="ECO:0000313" key="13">
    <source>
        <dbReference type="EMBL" id="QTA81488.1"/>
    </source>
</evidence>
<evidence type="ECO:0000256" key="9">
    <source>
        <dbReference type="ARBA" id="ARBA00023285"/>
    </source>
</evidence>
<dbReference type="InterPro" id="IPR056179">
    <property type="entry name" value="DHQS_C"/>
</dbReference>
<dbReference type="AlphaFoldDB" id="A0A975B9X7"/>
<sequence>MKTLEIHGSTGKSTLMIGERLQNLGKYIPENTIIITDTNVRRLFQDDFPKCEVIEIGTGEAVKNLDTIKYIFERLVELEADRSVFIAGIGGGIVCDITGFAASTYLRGVGFGFVSTTLLSQVDASTGGKNGVNFSGYKNMVGVFNQPEFVICDMNLLDFLPEKEIQCGFAEIVKHGAIADAQMFSYIEENYEKALKLDKNVIEKLVFDSVIIKSNIVNQDEKEKGERRKLNFGHTFGHAVEKIAKVPHGQAVSAGMVTASALSVKKGYLKQEQAQRIENLLKNLKLQTRIPVDKTRALDALKRDKKREGSYINFVLLRNIGEAVIEEISIKELEEVINELC</sequence>
<dbReference type="NCBIfam" id="TIGR01357">
    <property type="entry name" value="aroB"/>
    <property type="match status" value="1"/>
</dbReference>
<name>A0A975B9X7_9BACT</name>
<dbReference type="InterPro" id="IPR030963">
    <property type="entry name" value="DHQ_synth_fam"/>
</dbReference>
<dbReference type="RefSeq" id="WP_207687513.1">
    <property type="nucleotide sequence ID" value="NZ_CP061799.1"/>
</dbReference>
<keyword evidence="14" id="KW-1185">Reference proteome</keyword>
<dbReference type="SUPFAM" id="SSF56796">
    <property type="entry name" value="Dehydroquinate synthase-like"/>
    <property type="match status" value="1"/>
</dbReference>
<evidence type="ECO:0000256" key="7">
    <source>
        <dbReference type="ARBA" id="ARBA00023027"/>
    </source>
</evidence>
<comment type="cofactor">
    <cofactor evidence="2">
        <name>Co(2+)</name>
        <dbReference type="ChEBI" id="CHEBI:48828"/>
    </cofactor>
</comment>
<proteinExistence type="predicted"/>
<comment type="function">
    <text evidence="3">Catalyzes the conversion of 3-deoxy-D-arabino-heptulosonate 7-phosphate (DAHP) to dehydroquinate (DHQ).</text>
</comment>
<evidence type="ECO:0000259" key="11">
    <source>
        <dbReference type="Pfam" id="PF01761"/>
    </source>
</evidence>
<keyword evidence="7" id="KW-0520">NAD</keyword>
<evidence type="ECO:0000256" key="4">
    <source>
        <dbReference type="ARBA" id="ARBA00022723"/>
    </source>
</evidence>
<dbReference type="Pfam" id="PF01761">
    <property type="entry name" value="DHQ_synthase"/>
    <property type="match status" value="1"/>
</dbReference>
<dbReference type="GO" id="GO:0003856">
    <property type="term" value="F:3-dehydroquinate synthase activity"/>
    <property type="evidence" value="ECO:0007669"/>
    <property type="project" value="UniProtKB-UniRule"/>
</dbReference>
<dbReference type="GO" id="GO:0009423">
    <property type="term" value="P:chorismate biosynthetic process"/>
    <property type="evidence" value="ECO:0007669"/>
    <property type="project" value="UniProtKB-UniRule"/>
</dbReference>
<evidence type="ECO:0000256" key="3">
    <source>
        <dbReference type="ARBA" id="ARBA00003485"/>
    </source>
</evidence>
<organism evidence="13 14">
    <name type="scientific">Desulfonema limicola</name>
    <dbReference type="NCBI Taxonomy" id="45656"/>
    <lineage>
        <taxon>Bacteria</taxon>
        <taxon>Pseudomonadati</taxon>
        <taxon>Thermodesulfobacteriota</taxon>
        <taxon>Desulfobacteria</taxon>
        <taxon>Desulfobacterales</taxon>
        <taxon>Desulfococcaceae</taxon>
        <taxon>Desulfonema</taxon>
    </lineage>
</organism>
<dbReference type="CDD" id="cd08195">
    <property type="entry name" value="DHQS"/>
    <property type="match status" value="1"/>
</dbReference>
<evidence type="ECO:0000313" key="14">
    <source>
        <dbReference type="Proteomes" id="UP000663720"/>
    </source>
</evidence>
<dbReference type="PANTHER" id="PTHR43622">
    <property type="entry name" value="3-DEHYDROQUINATE SYNTHASE"/>
    <property type="match status" value="1"/>
</dbReference>
<dbReference type="Proteomes" id="UP000663720">
    <property type="component" value="Chromosome"/>
</dbReference>
<dbReference type="Gene3D" id="3.40.50.1970">
    <property type="match status" value="1"/>
</dbReference>
<evidence type="ECO:0000256" key="8">
    <source>
        <dbReference type="ARBA" id="ARBA00023239"/>
    </source>
</evidence>
<feature type="domain" description="3-dehydroquinate synthase C-terminal" evidence="12">
    <location>
        <begin position="168"/>
        <end position="306"/>
    </location>
</feature>
<evidence type="ECO:0000256" key="6">
    <source>
        <dbReference type="ARBA" id="ARBA00022833"/>
    </source>
</evidence>
<comment type="cofactor">
    <cofactor evidence="1">
        <name>NAD(+)</name>
        <dbReference type="ChEBI" id="CHEBI:57540"/>
    </cofactor>
</comment>
<dbReference type="PIRSF" id="PIRSF001455">
    <property type="entry name" value="DHQ_synth"/>
    <property type="match status" value="1"/>
</dbReference>
<dbReference type="InterPro" id="IPR016037">
    <property type="entry name" value="DHQ_synth_AroB"/>
</dbReference>